<feature type="compositionally biased region" description="Basic and acidic residues" evidence="1">
    <location>
        <begin position="69"/>
        <end position="82"/>
    </location>
</feature>
<sequence>MYREQIDWKERAGTVAIVVGLHVAVAALAMTAKTVVTGPPDRASIEVFDVAIEPPPPIIEEIPEIEQAAPREEGAASEKNIESDATPVVAPDPVVVTPTPNPIVASPTPNEGNDATQGASDEEGEGTGAGGQGDGTGAGAGGDGKGGGGGTRPSVIRSTTLTQRDFPKEIRRAWPSNGAVYVAIRVQVDGRATDCKVNRGINPNIDAWVCRLVEQKVRFNPARDAQGRPYVAWYGYVQYAIF</sequence>
<evidence type="ECO:0000256" key="2">
    <source>
        <dbReference type="SAM" id="Phobius"/>
    </source>
</evidence>
<evidence type="ECO:0000256" key="1">
    <source>
        <dbReference type="SAM" id="MobiDB-lite"/>
    </source>
</evidence>
<proteinExistence type="predicted"/>
<keyword evidence="2" id="KW-0812">Transmembrane</keyword>
<evidence type="ECO:0000313" key="3">
    <source>
        <dbReference type="EMBL" id="MBW0145678.1"/>
    </source>
</evidence>
<organism evidence="3 4">
    <name type="scientific">Sphingomicrobium clamense</name>
    <dbReference type="NCBI Taxonomy" id="2851013"/>
    <lineage>
        <taxon>Bacteria</taxon>
        <taxon>Pseudomonadati</taxon>
        <taxon>Pseudomonadota</taxon>
        <taxon>Alphaproteobacteria</taxon>
        <taxon>Sphingomonadales</taxon>
        <taxon>Sphingomonadaceae</taxon>
        <taxon>Sphingomicrobium</taxon>
    </lineage>
</organism>
<accession>A0ABS6V7X6</accession>
<protein>
    <submittedName>
        <fullName evidence="3">Energy transducer TonB</fullName>
    </submittedName>
</protein>
<evidence type="ECO:0000313" key="4">
    <source>
        <dbReference type="Proteomes" id="UP000698028"/>
    </source>
</evidence>
<comment type="caution">
    <text evidence="3">The sequence shown here is derived from an EMBL/GenBank/DDBJ whole genome shotgun (WGS) entry which is preliminary data.</text>
</comment>
<gene>
    <name evidence="3" type="ORF">KTQ36_10285</name>
</gene>
<name>A0ABS6V7X6_9SPHN</name>
<feature type="compositionally biased region" description="Low complexity" evidence="1">
    <location>
        <begin position="85"/>
        <end position="105"/>
    </location>
</feature>
<keyword evidence="2" id="KW-1133">Transmembrane helix</keyword>
<dbReference type="RefSeq" id="WP_218633568.1">
    <property type="nucleotide sequence ID" value="NZ_JAHVAH010000001.1"/>
</dbReference>
<dbReference type="Proteomes" id="UP000698028">
    <property type="component" value="Unassembled WGS sequence"/>
</dbReference>
<feature type="region of interest" description="Disordered" evidence="1">
    <location>
        <begin position="69"/>
        <end position="164"/>
    </location>
</feature>
<reference evidence="3 4" key="1">
    <citation type="submission" date="2021-07" db="EMBL/GenBank/DDBJ databases">
        <title>The draft genome sequence of Sphingomicrobium sp. B8.</title>
        <authorList>
            <person name="Mu L."/>
        </authorList>
    </citation>
    <scope>NUCLEOTIDE SEQUENCE [LARGE SCALE GENOMIC DNA]</scope>
    <source>
        <strain evidence="3 4">B8</strain>
    </source>
</reference>
<keyword evidence="4" id="KW-1185">Reference proteome</keyword>
<feature type="compositionally biased region" description="Gly residues" evidence="1">
    <location>
        <begin position="126"/>
        <end position="151"/>
    </location>
</feature>
<dbReference type="EMBL" id="JAHVAH010000001">
    <property type="protein sequence ID" value="MBW0145678.1"/>
    <property type="molecule type" value="Genomic_DNA"/>
</dbReference>
<feature type="transmembrane region" description="Helical" evidence="2">
    <location>
        <begin position="12"/>
        <end position="32"/>
    </location>
</feature>
<feature type="compositionally biased region" description="Polar residues" evidence="1">
    <location>
        <begin position="107"/>
        <end position="119"/>
    </location>
</feature>
<keyword evidence="2" id="KW-0472">Membrane</keyword>